<evidence type="ECO:0000313" key="2">
    <source>
        <dbReference type="Proteomes" id="UP001054945"/>
    </source>
</evidence>
<sequence>MSIHNYDGMIEFRNGKHWRSRLGSFVEKRRTTGYREFKKILKVNLKASKLTRYVKALIMQPLYQKVKHLDSKEDMNPLSWMTKPLREFMSRRYRKVI</sequence>
<dbReference type="AlphaFoldDB" id="A0AAV4Y8E0"/>
<gene>
    <name evidence="1" type="ORF">CEXT_225241</name>
</gene>
<accession>A0AAV4Y8E0</accession>
<organism evidence="1 2">
    <name type="scientific">Caerostris extrusa</name>
    <name type="common">Bark spider</name>
    <name type="synonym">Caerostris bankana</name>
    <dbReference type="NCBI Taxonomy" id="172846"/>
    <lineage>
        <taxon>Eukaryota</taxon>
        <taxon>Metazoa</taxon>
        <taxon>Ecdysozoa</taxon>
        <taxon>Arthropoda</taxon>
        <taxon>Chelicerata</taxon>
        <taxon>Arachnida</taxon>
        <taxon>Araneae</taxon>
        <taxon>Araneomorphae</taxon>
        <taxon>Entelegynae</taxon>
        <taxon>Araneoidea</taxon>
        <taxon>Araneidae</taxon>
        <taxon>Caerostris</taxon>
    </lineage>
</organism>
<reference evidence="1 2" key="1">
    <citation type="submission" date="2021-06" db="EMBL/GenBank/DDBJ databases">
        <title>Caerostris extrusa draft genome.</title>
        <authorList>
            <person name="Kono N."/>
            <person name="Arakawa K."/>
        </authorList>
    </citation>
    <scope>NUCLEOTIDE SEQUENCE [LARGE SCALE GENOMIC DNA]</scope>
</reference>
<name>A0AAV4Y8E0_CAEEX</name>
<protein>
    <recommendedName>
        <fullName evidence="3">LAGLIDADG homing endonuclease</fullName>
    </recommendedName>
</protein>
<keyword evidence="2" id="KW-1185">Reference proteome</keyword>
<evidence type="ECO:0000313" key="1">
    <source>
        <dbReference type="EMBL" id="GIZ02789.1"/>
    </source>
</evidence>
<evidence type="ECO:0008006" key="3">
    <source>
        <dbReference type="Google" id="ProtNLM"/>
    </source>
</evidence>
<dbReference type="Proteomes" id="UP001054945">
    <property type="component" value="Unassembled WGS sequence"/>
</dbReference>
<proteinExistence type="predicted"/>
<comment type="caution">
    <text evidence="1">The sequence shown here is derived from an EMBL/GenBank/DDBJ whole genome shotgun (WGS) entry which is preliminary data.</text>
</comment>
<dbReference type="EMBL" id="BPLR01001506">
    <property type="protein sequence ID" value="GIZ02789.1"/>
    <property type="molecule type" value="Genomic_DNA"/>
</dbReference>